<evidence type="ECO:0000259" key="1">
    <source>
        <dbReference type="Pfam" id="PF13649"/>
    </source>
</evidence>
<proteinExistence type="predicted"/>
<evidence type="ECO:0000313" key="2">
    <source>
        <dbReference type="EMBL" id="VAX35555.1"/>
    </source>
</evidence>
<name>A0A3B1DUK8_9ZZZZ</name>
<dbReference type="InterPro" id="IPR004033">
    <property type="entry name" value="UbiE/COQ5_MeTrFase"/>
</dbReference>
<accession>A0A3B1DUK8</accession>
<feature type="domain" description="Methyltransferase" evidence="1">
    <location>
        <begin position="49"/>
        <end position="144"/>
    </location>
</feature>
<dbReference type="InterPro" id="IPR029063">
    <property type="entry name" value="SAM-dependent_MTases_sf"/>
</dbReference>
<gene>
    <name evidence="2" type="ORF">MNBD_UNCLBAC01-645</name>
</gene>
<protein>
    <recommendedName>
        <fullName evidence="1">Methyltransferase domain-containing protein</fullName>
    </recommendedName>
</protein>
<dbReference type="PANTHER" id="PTHR43591">
    <property type="entry name" value="METHYLTRANSFERASE"/>
    <property type="match status" value="1"/>
</dbReference>
<dbReference type="Gene3D" id="3.40.50.150">
    <property type="entry name" value="Vaccinia Virus protein VP39"/>
    <property type="match status" value="1"/>
</dbReference>
<dbReference type="EMBL" id="UOGJ01000065">
    <property type="protein sequence ID" value="VAX35555.1"/>
    <property type="molecule type" value="Genomic_DNA"/>
</dbReference>
<dbReference type="InterPro" id="IPR041698">
    <property type="entry name" value="Methyltransf_25"/>
</dbReference>
<dbReference type="SUPFAM" id="SSF53335">
    <property type="entry name" value="S-adenosyl-L-methionine-dependent methyltransferases"/>
    <property type="match status" value="1"/>
</dbReference>
<dbReference type="CDD" id="cd02440">
    <property type="entry name" value="AdoMet_MTases"/>
    <property type="match status" value="1"/>
</dbReference>
<dbReference type="GO" id="GO:0008168">
    <property type="term" value="F:methyltransferase activity"/>
    <property type="evidence" value="ECO:0007669"/>
    <property type="project" value="InterPro"/>
</dbReference>
<dbReference type="AlphaFoldDB" id="A0A3B1DUK8"/>
<reference evidence="2" key="1">
    <citation type="submission" date="2018-06" db="EMBL/GenBank/DDBJ databases">
        <authorList>
            <person name="Zhirakovskaya E."/>
        </authorList>
    </citation>
    <scope>NUCLEOTIDE SEQUENCE</scope>
</reference>
<dbReference type="PROSITE" id="PS51608">
    <property type="entry name" value="SAM_MT_UBIE"/>
    <property type="match status" value="1"/>
</dbReference>
<sequence>MMDDKEYKQMIKQSFNAASVGYDNAAMRFFDKSAEYLTHFLSLKGNENVLDVSTGTGKSALSLARCLTEGHVTGIDLSEGMLKQAQNKAKENKLTNVSFQCMDVDALDFPSNHFDCVCCSFGIFFLPDMEKALEKIINALKPGGCIAITSFLDGSFRPLSDLCLDRFKKFGVKLPEHYTWGRLDHPDKHRDLFETGSLKNIKSQTKQMGYYLENKEQWWDLICYSGFRGFLNQIPEEDQPRYKEEHLAEIEAVSTKEGIWLNVEVIFTLGYKVKYE</sequence>
<dbReference type="Pfam" id="PF13649">
    <property type="entry name" value="Methyltransf_25"/>
    <property type="match status" value="1"/>
</dbReference>
<organism evidence="2">
    <name type="scientific">hydrothermal vent metagenome</name>
    <dbReference type="NCBI Taxonomy" id="652676"/>
    <lineage>
        <taxon>unclassified sequences</taxon>
        <taxon>metagenomes</taxon>
        <taxon>ecological metagenomes</taxon>
    </lineage>
</organism>